<dbReference type="EMBL" id="LQQY01000047">
    <property type="protein sequence ID" value="KZE43553.1"/>
    <property type="molecule type" value="Genomic_DNA"/>
</dbReference>
<evidence type="ECO:0000256" key="1">
    <source>
        <dbReference type="SAM" id="Phobius"/>
    </source>
</evidence>
<dbReference type="RefSeq" id="WP_063192014.1">
    <property type="nucleotide sequence ID" value="NZ_JBLGCT010000001.1"/>
</dbReference>
<evidence type="ECO:0000313" key="3">
    <source>
        <dbReference type="Proteomes" id="UP000076510"/>
    </source>
</evidence>
<keyword evidence="1" id="KW-1133">Transmembrane helix</keyword>
<dbReference type="OrthoDB" id="2697527at2"/>
<dbReference type="AlphaFoldDB" id="A0A161SVZ0"/>
<comment type="caution">
    <text evidence="2">The sequence shown here is derived from an EMBL/GenBank/DDBJ whole genome shotgun (WGS) entry which is preliminary data.</text>
</comment>
<organism evidence="2 3">
    <name type="scientific">Rossellomorea marisflavi</name>
    <dbReference type="NCBI Taxonomy" id="189381"/>
    <lineage>
        <taxon>Bacteria</taxon>
        <taxon>Bacillati</taxon>
        <taxon>Bacillota</taxon>
        <taxon>Bacilli</taxon>
        <taxon>Bacillales</taxon>
        <taxon>Bacillaceae</taxon>
        <taxon>Rossellomorea</taxon>
    </lineage>
</organism>
<protein>
    <submittedName>
        <fullName evidence="2">Uncharacterized protein</fullName>
    </submittedName>
</protein>
<evidence type="ECO:0000313" key="2">
    <source>
        <dbReference type="EMBL" id="KZE43553.1"/>
    </source>
</evidence>
<feature type="transmembrane region" description="Helical" evidence="1">
    <location>
        <begin position="6"/>
        <end position="24"/>
    </location>
</feature>
<keyword evidence="1" id="KW-0472">Membrane</keyword>
<keyword evidence="1" id="KW-0812">Transmembrane</keyword>
<sequence length="398" mass="44292">MAYLLIGITAIILIPILYVVPMGLSLKGKHLVASSTFLLAMVGAAASATYPLWMILLMLVMTLCLMAYLMDQRVAGLFSASAVVPAGDGAMAGILNDVEAPDKTAPVIHSVKEETFEETVTDAGTAPAVEPEQPAEAEDDESEWFVESGHEGSDPVTSAVSDELELEEEEIMLGSWFETVEPEEGLEEDLERMFIQPLDQETPLQAIKEDEALTPYMDELFEEEGNSEEGETEGHLPGLLHELEDLSSVVTEEGSRVEEEKAADVLEGGLDEEDFLLDEETLEHMASQEGKGDSLEETVSRPRIDGPIMKTMLEIIAFSETSLPKEEFQELVNSYLHPALHDRDYYTFAKILIDHHLLHAQYETCSTFITEMEDRFRSYGYLSEELTHIKQYAQNQMN</sequence>
<reference evidence="3" key="1">
    <citation type="submission" date="2016-01" db="EMBL/GenBank/DDBJ databases">
        <title>Whole genome sequencing of Bhargavaea cecembensis T14.</title>
        <authorList>
            <person name="Hong K.W."/>
        </authorList>
    </citation>
    <scope>NUCLEOTIDE SEQUENCE [LARGE SCALE GENOMIC DNA]</scope>
    <source>
        <strain evidence="3">M19</strain>
    </source>
</reference>
<name>A0A161SVZ0_9BACI</name>
<accession>A0A161SVZ0</accession>
<dbReference type="Proteomes" id="UP000076510">
    <property type="component" value="Unassembled WGS sequence"/>
</dbReference>
<proteinExistence type="predicted"/>
<gene>
    <name evidence="2" type="ORF">AV649_10140</name>
</gene>